<dbReference type="InterPro" id="IPR048381">
    <property type="entry name" value="GDH_C"/>
</dbReference>
<dbReference type="Pfam" id="PF21075">
    <property type="entry name" value="GDH_ACT1"/>
    <property type="match status" value="1"/>
</dbReference>
<dbReference type="Pfam" id="PF21074">
    <property type="entry name" value="GDH_C"/>
    <property type="match status" value="1"/>
</dbReference>
<evidence type="ECO:0000256" key="1">
    <source>
        <dbReference type="ARBA" id="ARBA00023002"/>
    </source>
</evidence>
<evidence type="ECO:0000313" key="8">
    <source>
        <dbReference type="Proteomes" id="UP001597171"/>
    </source>
</evidence>
<comment type="caution">
    <text evidence="7">The sequence shown here is derived from an EMBL/GenBank/DDBJ whole genome shotgun (WGS) entry which is preliminary data.</text>
</comment>
<dbReference type="Gene3D" id="3.40.50.720">
    <property type="entry name" value="NAD(P)-binding Rossmann-like Domain"/>
    <property type="match status" value="1"/>
</dbReference>
<name>A0ABW3Z6J7_9HYPH</name>
<feature type="domain" description="NAD-specific glutamate dehydrogenase C-terminal" evidence="3">
    <location>
        <begin position="1265"/>
        <end position="1443"/>
    </location>
</feature>
<dbReference type="SUPFAM" id="SSF53223">
    <property type="entry name" value="Aminoacid dehydrogenase-like, N-terminal domain"/>
    <property type="match status" value="1"/>
</dbReference>
<dbReference type="SUPFAM" id="SSF51735">
    <property type="entry name" value="NAD(P)-binding Rossmann-fold domains"/>
    <property type="match status" value="1"/>
</dbReference>
<feature type="domain" description="NAD-glutamate dehydrogenase ACT3" evidence="6">
    <location>
        <begin position="548"/>
        <end position="624"/>
    </location>
</feature>
<dbReference type="Pfam" id="PF21073">
    <property type="entry name" value="GDH_HM1"/>
    <property type="match status" value="1"/>
</dbReference>
<dbReference type="InterPro" id="IPR028971">
    <property type="entry name" value="NAD-GDH_cat"/>
</dbReference>
<dbReference type="InterPro" id="IPR046346">
    <property type="entry name" value="Aminoacid_DH-like_N_sf"/>
</dbReference>
<evidence type="ECO:0000259" key="5">
    <source>
        <dbReference type="Pfam" id="PF21076"/>
    </source>
</evidence>
<protein>
    <submittedName>
        <fullName evidence="7">NAD-glutamate dehydrogenase</fullName>
    </submittedName>
</protein>
<dbReference type="RefSeq" id="WP_378775051.1">
    <property type="nucleotide sequence ID" value="NZ_JBHTMX010000044.1"/>
</dbReference>
<dbReference type="InterPro" id="IPR049062">
    <property type="entry name" value="NAD_Glu_DH_ACT2"/>
</dbReference>
<dbReference type="InterPro" id="IPR049064">
    <property type="entry name" value="NAD_Glu_DH_ACT3"/>
</dbReference>
<dbReference type="Proteomes" id="UP001597171">
    <property type="component" value="Unassembled WGS sequence"/>
</dbReference>
<dbReference type="InterPro" id="IPR007780">
    <property type="entry name" value="NAD_Glu_DH_bac"/>
</dbReference>
<gene>
    <name evidence="7" type="ORF">ACFQ4O_07385</name>
</gene>
<dbReference type="InterPro" id="IPR024727">
    <property type="entry name" value="NAD_Glu_DH_N_ACT1"/>
</dbReference>
<dbReference type="InterPro" id="IPR036291">
    <property type="entry name" value="NAD(P)-bd_dom_sf"/>
</dbReference>
<feature type="domain" description="NAD-glutamate dehydrogenase catalytic" evidence="2">
    <location>
        <begin position="726"/>
        <end position="1219"/>
    </location>
</feature>
<evidence type="ECO:0000259" key="6">
    <source>
        <dbReference type="Pfam" id="PF21077"/>
    </source>
</evidence>
<dbReference type="PANTHER" id="PTHR43403">
    <property type="entry name" value="NAD-SPECIFIC GLUTAMATE DEHYDROGENASE"/>
    <property type="match status" value="1"/>
</dbReference>
<feature type="domain" description="NAD-glutamate dehydrogenase ACT2" evidence="5">
    <location>
        <begin position="405"/>
        <end position="491"/>
    </location>
</feature>
<sequence>MPRSEAIRTKRIAEAGEIAAAGDGPPLAFVEALFAQAGAADLVALDADRLAGLAREAWRHVGTRSPGAHHIRLSDPDLGPVGETTVIEIVNDDMPYLVDSVVAELAERGIAPRLVLHPILAVERDAGGGLRRFLGDANRAEFEDTPRESLIHLHVDRVDGEEARAELVAALDRVLADVRVAQHDHDAMRATISAAVAAFRETPPPLNVEELAEAAQFLDWLLTDDFVLLGVRAYAFVGAGEDEQLEPLTDTGLGLLRDPAARVLQRGGELVHYTPEIRAFFHEPKPLIVTKASVRSRVYRRRHLDYVGVKNFDGEGRLTGELRIVGLFAPTALTRPARATPFIRRKVDLVTRRAGFDPDSHSGKSLAAALESHPRDELFQTDVDTLYDTALRILNLLERPRVQAIVRRDRFDRFVSALVYVPRERYDTAVRVRIGEHLAERFGGHVTAYYPGFPEGPLARVHFIIGLEERDVPEPDPEALDAELAALVATWADKLKAALLRVRPGGEARRLTQVYGHAFGRGYEARADAAEAVTDIGHMERLSAEAPFAVDFYARADEAGLRLKVFARGAPIPLSRRVPLLENMGFRVIDERSYRSEPAGRGEDGRVWIHDMALERARGGAIELTPELDARLEALLIAALTGVADSDGYDALALEAGLDWREVALIRALSRYLRQARAPYDQDYMWATLAKHARIAGELSALFRVRFDPAFAGDRAGREAEIAAGIEEALGAVESLDEDRILRKFLNLIQACRRTSAYRLAPDGDGPATLAFKFESRKVEDLPEPRPLYEIFVTSPRVEGVHLRFGKVARGGLRWSDRPQDFRTEVLGLVKAQQVKNAVIVPVGAKGGFVPKRLPAGPRDAWLAEGSAAYRLFINALLDVTDDLSKDEIVPPRDVVRHDGDDPYLVVAADKGTATFSDTANGIAEERGFWLGDAFASGGSAGYDHKGMGITARGAWEAVKRHFREMDVDIQTTPFTAVGVGDMSGDVFGNGMLLSEKTRLIAAFDHRDIFLDPDPDPAASFEERRRLFALPRSSWADYDAGKISKGGGVFSRALKVIPLSEEARRALGFDRPSATPQQVISAILKAPADLLWFGGIGTYVRAGSETDEQAGDRVNDAVRVAASELRVKVVGEGANLGVTQKGRVEAARNGVRLNTDAIDNSAGVNTSDVEVNIKIAFAGLMRDGALARDERDRILVEMTDEVAALVLANNYDQTLALSLAQRSGVEEAGFQTRLMQALEGRGLLSRAVEFLPDDAALAERGRAGDPLTRPEIAVLLAWAKIALYDDLLASGAPDDPAFETILLGYFPTLMRERFPDAILTHRLRREIVATALANVMINHGGPALAVRLADQTGAPPARIAAAYAVAARAYDLDGLKAAIDALDNQVPGALQLELYAGLSDLLLRRMTWFLSNADVESDVAAAAERFRAGVEAVAADLDAALGEAA</sequence>
<dbReference type="InterPro" id="IPR049058">
    <property type="entry name" value="NAD_Glu_DH_HM2"/>
</dbReference>
<keyword evidence="8" id="KW-1185">Reference proteome</keyword>
<feature type="non-terminal residue" evidence="7">
    <location>
        <position position="1445"/>
    </location>
</feature>
<dbReference type="EMBL" id="JBHTMX010000044">
    <property type="protein sequence ID" value="MFD1331822.1"/>
    <property type="molecule type" value="Genomic_DNA"/>
</dbReference>
<dbReference type="Pfam" id="PF21079">
    <property type="entry name" value="GDH_HM2"/>
    <property type="match status" value="1"/>
</dbReference>
<evidence type="ECO:0000259" key="2">
    <source>
        <dbReference type="Pfam" id="PF05088"/>
    </source>
</evidence>
<dbReference type="InterPro" id="IPR049059">
    <property type="entry name" value="NAD_Glu_DH_HM1"/>
</dbReference>
<organism evidence="7 8">
    <name type="scientific">Methylopila musalis</name>
    <dbReference type="NCBI Taxonomy" id="1134781"/>
    <lineage>
        <taxon>Bacteria</taxon>
        <taxon>Pseudomonadati</taxon>
        <taxon>Pseudomonadota</taxon>
        <taxon>Alphaproteobacteria</taxon>
        <taxon>Hyphomicrobiales</taxon>
        <taxon>Methylopilaceae</taxon>
        <taxon>Methylopila</taxon>
    </lineage>
</organism>
<keyword evidence="1" id="KW-0560">Oxidoreductase</keyword>
<dbReference type="PANTHER" id="PTHR43403:SF1">
    <property type="entry name" value="NAD-SPECIFIC GLUTAMATE DEHYDROGENASE"/>
    <property type="match status" value="1"/>
</dbReference>
<dbReference type="Pfam" id="PF21076">
    <property type="entry name" value="GDH_ACT2"/>
    <property type="match status" value="1"/>
</dbReference>
<dbReference type="InterPro" id="IPR049056">
    <property type="entry name" value="NAD_Glu_DH_HM3"/>
</dbReference>
<feature type="domain" description="NAD-glutamate dehydrogenase N-terminal ACT1" evidence="4">
    <location>
        <begin position="29"/>
        <end position="170"/>
    </location>
</feature>
<dbReference type="Pfam" id="PF21078">
    <property type="entry name" value="GDH_HM3"/>
    <property type="match status" value="1"/>
</dbReference>
<dbReference type="Pfam" id="PF21077">
    <property type="entry name" value="GDH_ACT3"/>
    <property type="match status" value="1"/>
</dbReference>
<evidence type="ECO:0000313" key="7">
    <source>
        <dbReference type="EMBL" id="MFD1331822.1"/>
    </source>
</evidence>
<proteinExistence type="predicted"/>
<reference evidence="8" key="1">
    <citation type="journal article" date="2019" name="Int. J. Syst. Evol. Microbiol.">
        <title>The Global Catalogue of Microorganisms (GCM) 10K type strain sequencing project: providing services to taxonomists for standard genome sequencing and annotation.</title>
        <authorList>
            <consortium name="The Broad Institute Genomics Platform"/>
            <consortium name="The Broad Institute Genome Sequencing Center for Infectious Disease"/>
            <person name="Wu L."/>
            <person name="Ma J."/>
        </authorList>
    </citation>
    <scope>NUCLEOTIDE SEQUENCE [LARGE SCALE GENOMIC DNA]</scope>
    <source>
        <strain evidence="8">CCUG 61696</strain>
    </source>
</reference>
<evidence type="ECO:0000259" key="3">
    <source>
        <dbReference type="Pfam" id="PF21074"/>
    </source>
</evidence>
<dbReference type="Pfam" id="PF05088">
    <property type="entry name" value="Bac_GDH_CD"/>
    <property type="match status" value="1"/>
</dbReference>
<accession>A0ABW3Z6J7</accession>
<evidence type="ECO:0000259" key="4">
    <source>
        <dbReference type="Pfam" id="PF21075"/>
    </source>
</evidence>